<evidence type="ECO:0000313" key="8">
    <source>
        <dbReference type="Proteomes" id="UP001198565"/>
    </source>
</evidence>
<dbReference type="Gene3D" id="1.10.10.10">
    <property type="entry name" value="Winged helix-like DNA-binding domain superfamily/Winged helix DNA-binding domain"/>
    <property type="match status" value="1"/>
</dbReference>
<dbReference type="InterPro" id="IPR051446">
    <property type="entry name" value="HTH_trans_reg/aminotransferase"/>
</dbReference>
<dbReference type="GO" id="GO:0008483">
    <property type="term" value="F:transaminase activity"/>
    <property type="evidence" value="ECO:0007669"/>
    <property type="project" value="UniProtKB-KW"/>
</dbReference>
<dbReference type="Pfam" id="PF00392">
    <property type="entry name" value="GntR"/>
    <property type="match status" value="1"/>
</dbReference>
<organism evidence="7 8">
    <name type="scientific">Streptantibioticus parmotrematis</name>
    <dbReference type="NCBI Taxonomy" id="2873249"/>
    <lineage>
        <taxon>Bacteria</taxon>
        <taxon>Bacillati</taxon>
        <taxon>Actinomycetota</taxon>
        <taxon>Actinomycetes</taxon>
        <taxon>Kitasatosporales</taxon>
        <taxon>Streptomycetaceae</taxon>
        <taxon>Streptantibioticus</taxon>
    </lineage>
</organism>
<dbReference type="InterPro" id="IPR004839">
    <property type="entry name" value="Aminotransferase_I/II_large"/>
</dbReference>
<dbReference type="Gene3D" id="3.40.640.10">
    <property type="entry name" value="Type I PLP-dependent aspartate aminotransferase-like (Major domain)"/>
    <property type="match status" value="1"/>
</dbReference>
<keyword evidence="2" id="KW-0663">Pyridoxal phosphate</keyword>
<reference evidence="7 8" key="1">
    <citation type="submission" date="2021-08" db="EMBL/GenBank/DDBJ databases">
        <title>Streptomyces sp. PTM05 isolated from lichen.</title>
        <authorList>
            <person name="Somphong A."/>
            <person name="Phongsopitanun W."/>
            <person name="Tanasupawat S."/>
        </authorList>
    </citation>
    <scope>NUCLEOTIDE SEQUENCE [LARGE SCALE GENOMIC DNA]</scope>
    <source>
        <strain evidence="7 8">Ptm05</strain>
    </source>
</reference>
<dbReference type="InterPro" id="IPR036390">
    <property type="entry name" value="WH_DNA-bd_sf"/>
</dbReference>
<dbReference type="RefSeq" id="WP_222973767.1">
    <property type="nucleotide sequence ID" value="NZ_JAINVZ010000002.1"/>
</dbReference>
<evidence type="ECO:0000256" key="4">
    <source>
        <dbReference type="ARBA" id="ARBA00023125"/>
    </source>
</evidence>
<evidence type="ECO:0000256" key="1">
    <source>
        <dbReference type="ARBA" id="ARBA00005384"/>
    </source>
</evidence>
<dbReference type="InterPro" id="IPR015424">
    <property type="entry name" value="PyrdxlP-dep_Trfase"/>
</dbReference>
<evidence type="ECO:0000256" key="5">
    <source>
        <dbReference type="ARBA" id="ARBA00023163"/>
    </source>
</evidence>
<evidence type="ECO:0000259" key="6">
    <source>
        <dbReference type="PROSITE" id="PS50949"/>
    </source>
</evidence>
<name>A0ABS7QL59_9ACTN</name>
<dbReference type="PANTHER" id="PTHR46577:SF1">
    <property type="entry name" value="HTH-TYPE TRANSCRIPTIONAL REGULATORY PROTEIN GABR"/>
    <property type="match status" value="1"/>
</dbReference>
<dbReference type="SUPFAM" id="SSF53383">
    <property type="entry name" value="PLP-dependent transferases"/>
    <property type="match status" value="1"/>
</dbReference>
<protein>
    <submittedName>
        <fullName evidence="7">PLP-dependent aminotransferase family protein</fullName>
    </submittedName>
</protein>
<comment type="caution">
    <text evidence="7">The sequence shown here is derived from an EMBL/GenBank/DDBJ whole genome shotgun (WGS) entry which is preliminary data.</text>
</comment>
<keyword evidence="7" id="KW-0808">Transferase</keyword>
<evidence type="ECO:0000256" key="2">
    <source>
        <dbReference type="ARBA" id="ARBA00022898"/>
    </source>
</evidence>
<comment type="similarity">
    <text evidence="1">In the C-terminal section; belongs to the class-I pyridoxal-phosphate-dependent aminotransferase family.</text>
</comment>
<dbReference type="Pfam" id="PF00155">
    <property type="entry name" value="Aminotran_1_2"/>
    <property type="match status" value="1"/>
</dbReference>
<dbReference type="CDD" id="cd07377">
    <property type="entry name" value="WHTH_GntR"/>
    <property type="match status" value="1"/>
</dbReference>
<dbReference type="Proteomes" id="UP001198565">
    <property type="component" value="Unassembled WGS sequence"/>
</dbReference>
<feature type="domain" description="HTH gntR-type" evidence="6">
    <location>
        <begin position="19"/>
        <end position="87"/>
    </location>
</feature>
<dbReference type="InterPro" id="IPR015421">
    <property type="entry name" value="PyrdxlP-dep_Trfase_major"/>
</dbReference>
<dbReference type="InterPro" id="IPR036388">
    <property type="entry name" value="WH-like_DNA-bd_sf"/>
</dbReference>
<keyword evidence="7" id="KW-0032">Aminotransferase</keyword>
<evidence type="ECO:0000256" key="3">
    <source>
        <dbReference type="ARBA" id="ARBA00023015"/>
    </source>
</evidence>
<sequence length="490" mass="51796">MDERANHGVDLHLELSRGGGLRAGLEGALRAAVREGRLTPGTRLPSSRTLAKDLGIARNTVADAYGQLVAEGWLTARQGSGTRVAGRACPEPPVPASTLVDASLHAAEHGLSETATLAQRRQYDLRPGSPDLSSFPRSAWLAAARQALNRAPNEAFGYTDPRGRPELREALAGYLSRARGVRAHPDLMVVCTGFVQAVGLLGRALAAGSGAPPSGRGTSRGGRRIAVEALGFPDTRTVLRRAGLTTYELPVDADGARVDALGDTDAVLLTPSHQYPTGVPLSPARRGEVVAWARRTGGVVVEDDYDGEFRYDRQPVGALQGLDPSAVVYAGTASKSLVPGLRLAWLALPARLLEPVVAEKRLADHHSPVLDQLTLAELITSGAYDRHVRRMRLHYRRRRDRLVAALAEHVPHVRVSGIAAGLHAVVELPPGSPSEAELVARAARLDLALAGKSYYGTVDAAGPALVIGYGSPPEHAFTGALERLCAVLAG</sequence>
<gene>
    <name evidence="7" type="ORF">K7472_03535</name>
</gene>
<evidence type="ECO:0000313" key="7">
    <source>
        <dbReference type="EMBL" id="MBY8883913.1"/>
    </source>
</evidence>
<keyword evidence="3" id="KW-0805">Transcription regulation</keyword>
<dbReference type="EMBL" id="JAINVZ010000002">
    <property type="protein sequence ID" value="MBY8883913.1"/>
    <property type="molecule type" value="Genomic_DNA"/>
</dbReference>
<dbReference type="PROSITE" id="PS50949">
    <property type="entry name" value="HTH_GNTR"/>
    <property type="match status" value="1"/>
</dbReference>
<dbReference type="InterPro" id="IPR000524">
    <property type="entry name" value="Tscrpt_reg_HTH_GntR"/>
</dbReference>
<proteinExistence type="inferred from homology"/>
<accession>A0ABS7QL59</accession>
<keyword evidence="5" id="KW-0804">Transcription</keyword>
<dbReference type="SMART" id="SM00345">
    <property type="entry name" value="HTH_GNTR"/>
    <property type="match status" value="1"/>
</dbReference>
<keyword evidence="4" id="KW-0238">DNA-binding</keyword>
<dbReference type="PANTHER" id="PTHR46577">
    <property type="entry name" value="HTH-TYPE TRANSCRIPTIONAL REGULATORY PROTEIN GABR"/>
    <property type="match status" value="1"/>
</dbReference>
<dbReference type="CDD" id="cd00609">
    <property type="entry name" value="AAT_like"/>
    <property type="match status" value="1"/>
</dbReference>
<dbReference type="PRINTS" id="PR00035">
    <property type="entry name" value="HTHGNTR"/>
</dbReference>
<dbReference type="SUPFAM" id="SSF46785">
    <property type="entry name" value="Winged helix' DNA-binding domain"/>
    <property type="match status" value="1"/>
</dbReference>
<keyword evidence="8" id="KW-1185">Reference proteome</keyword>